<keyword evidence="3" id="KW-1185">Reference proteome</keyword>
<dbReference type="EMBL" id="MCFA01000090">
    <property type="protein sequence ID" value="ORY09162.1"/>
    <property type="molecule type" value="Genomic_DNA"/>
</dbReference>
<feature type="chain" id="PRO_5012666139" evidence="1">
    <location>
        <begin position="22"/>
        <end position="159"/>
    </location>
</feature>
<dbReference type="Proteomes" id="UP000193144">
    <property type="component" value="Unassembled WGS sequence"/>
</dbReference>
<feature type="signal peptide" evidence="1">
    <location>
        <begin position="1"/>
        <end position="21"/>
    </location>
</feature>
<comment type="caution">
    <text evidence="2">The sequence shown here is derived from an EMBL/GenBank/DDBJ whole genome shotgun (WGS) entry which is preliminary data.</text>
</comment>
<accession>A0A1Y1ZFW6</accession>
<organism evidence="2 3">
    <name type="scientific">Clohesyomyces aquaticus</name>
    <dbReference type="NCBI Taxonomy" id="1231657"/>
    <lineage>
        <taxon>Eukaryota</taxon>
        <taxon>Fungi</taxon>
        <taxon>Dikarya</taxon>
        <taxon>Ascomycota</taxon>
        <taxon>Pezizomycotina</taxon>
        <taxon>Dothideomycetes</taxon>
        <taxon>Pleosporomycetidae</taxon>
        <taxon>Pleosporales</taxon>
        <taxon>Lindgomycetaceae</taxon>
        <taxon>Clohesyomyces</taxon>
    </lineage>
</organism>
<sequence>MMFKTTTVLCALSLLLSSTLAAPAGSKKNIYLLKCEPNECPIGVCEPDEFTVTAAALFRNGPVKAGATTAKPDVLALLSGYRPKWEGTRRTVRLGTEGTLTTNISAGAASLPKSQIAGDATLGNENLVCFKDGSTTFGITYEGDRYTCTTTYWCPSIEV</sequence>
<dbReference type="AlphaFoldDB" id="A0A1Y1ZFW6"/>
<proteinExistence type="predicted"/>
<gene>
    <name evidence="2" type="ORF">BCR34DRAFT_568883</name>
</gene>
<name>A0A1Y1ZFW6_9PLEO</name>
<dbReference type="OrthoDB" id="3783760at2759"/>
<evidence type="ECO:0000313" key="3">
    <source>
        <dbReference type="Proteomes" id="UP000193144"/>
    </source>
</evidence>
<evidence type="ECO:0000256" key="1">
    <source>
        <dbReference type="SAM" id="SignalP"/>
    </source>
</evidence>
<protein>
    <submittedName>
        <fullName evidence="2">Uncharacterized protein</fullName>
    </submittedName>
</protein>
<evidence type="ECO:0000313" key="2">
    <source>
        <dbReference type="EMBL" id="ORY09162.1"/>
    </source>
</evidence>
<keyword evidence="1" id="KW-0732">Signal</keyword>
<reference evidence="2 3" key="1">
    <citation type="submission" date="2016-07" db="EMBL/GenBank/DDBJ databases">
        <title>Pervasive Adenine N6-methylation of Active Genes in Fungi.</title>
        <authorList>
            <consortium name="DOE Joint Genome Institute"/>
            <person name="Mondo S.J."/>
            <person name="Dannebaum R.O."/>
            <person name="Kuo R.C."/>
            <person name="Labutti K."/>
            <person name="Haridas S."/>
            <person name="Kuo A."/>
            <person name="Salamov A."/>
            <person name="Ahrendt S.R."/>
            <person name="Lipzen A."/>
            <person name="Sullivan W."/>
            <person name="Andreopoulos W.B."/>
            <person name="Clum A."/>
            <person name="Lindquist E."/>
            <person name="Daum C."/>
            <person name="Ramamoorthy G.K."/>
            <person name="Gryganskyi A."/>
            <person name="Culley D."/>
            <person name="Magnuson J.K."/>
            <person name="James T.Y."/>
            <person name="O'Malley M.A."/>
            <person name="Stajich J.E."/>
            <person name="Spatafora J.W."/>
            <person name="Visel A."/>
            <person name="Grigoriev I.V."/>
        </authorList>
    </citation>
    <scope>NUCLEOTIDE SEQUENCE [LARGE SCALE GENOMIC DNA]</scope>
    <source>
        <strain evidence="2 3">CBS 115471</strain>
    </source>
</reference>